<dbReference type="Gene3D" id="3.30.9.10">
    <property type="entry name" value="D-Amino Acid Oxidase, subunit A, domain 2"/>
    <property type="match status" value="1"/>
</dbReference>
<dbReference type="SUPFAM" id="SSF51905">
    <property type="entry name" value="FAD/NAD(P)-binding domain"/>
    <property type="match status" value="1"/>
</dbReference>
<dbReference type="InterPro" id="IPR002938">
    <property type="entry name" value="FAD-bd"/>
</dbReference>
<dbReference type="Pfam" id="PF01494">
    <property type="entry name" value="FAD_binding_3"/>
    <property type="match status" value="1"/>
</dbReference>
<comment type="caution">
    <text evidence="2">The sequence shown here is derived from an EMBL/GenBank/DDBJ whole genome shotgun (WGS) entry which is preliminary data.</text>
</comment>
<dbReference type="RefSeq" id="WP_163636308.1">
    <property type="nucleotide sequence ID" value="NZ_JAAAMI010000010.1"/>
</dbReference>
<dbReference type="GO" id="GO:0071949">
    <property type="term" value="F:FAD binding"/>
    <property type="evidence" value="ECO:0007669"/>
    <property type="project" value="InterPro"/>
</dbReference>
<evidence type="ECO:0000313" key="2">
    <source>
        <dbReference type="EMBL" id="NDV44900.1"/>
    </source>
</evidence>
<proteinExistence type="predicted"/>
<dbReference type="Gene3D" id="3.50.50.60">
    <property type="entry name" value="FAD/NAD(P)-binding domain"/>
    <property type="match status" value="1"/>
</dbReference>
<dbReference type="Proteomes" id="UP000468707">
    <property type="component" value="Unassembled WGS sequence"/>
</dbReference>
<dbReference type="EMBL" id="JAAAMI010000010">
    <property type="protein sequence ID" value="NDV44900.1"/>
    <property type="molecule type" value="Genomic_DNA"/>
</dbReference>
<dbReference type="PANTHER" id="PTHR46865:SF2">
    <property type="entry name" value="MONOOXYGENASE"/>
    <property type="match status" value="1"/>
</dbReference>
<dbReference type="PRINTS" id="PR00420">
    <property type="entry name" value="RNGMNOXGNASE"/>
</dbReference>
<organism evidence="2 3">
    <name type="scientific">Flagellimonas sediminis</name>
    <dbReference type="NCBI Taxonomy" id="2696468"/>
    <lineage>
        <taxon>Bacteria</taxon>
        <taxon>Pseudomonadati</taxon>
        <taxon>Bacteroidota</taxon>
        <taxon>Flavobacteriia</taxon>
        <taxon>Flavobacteriales</taxon>
        <taxon>Flavobacteriaceae</taxon>
        <taxon>Flagellimonas</taxon>
    </lineage>
</organism>
<reference evidence="2 3" key="1">
    <citation type="submission" date="2020-01" db="EMBL/GenBank/DDBJ databases">
        <title>Muricauda sediminis sp.nov. 40Bstr401.</title>
        <authorList>
            <person name="Xue Z."/>
            <person name="Zhu S."/>
            <person name="Ren N."/>
            <person name="Chen T."/>
            <person name="Chen X."/>
            <person name="Chen J."/>
            <person name="Yang J."/>
        </authorList>
    </citation>
    <scope>NUCLEOTIDE SEQUENCE [LARGE SCALE GENOMIC DNA]</scope>
    <source>
        <strain evidence="2 3">40Bstr401</strain>
    </source>
</reference>
<accession>A0A6I5L7Z9</accession>
<gene>
    <name evidence="2" type="ORF">GTK07_16340</name>
</gene>
<keyword evidence="3" id="KW-1185">Reference proteome</keyword>
<feature type="domain" description="FAD-binding" evidence="1">
    <location>
        <begin position="4"/>
        <end position="326"/>
    </location>
</feature>
<protein>
    <submittedName>
        <fullName evidence="2">NAD-binding protein</fullName>
    </submittedName>
</protein>
<name>A0A6I5L7Z9_9FLAO</name>
<evidence type="ECO:0000313" key="3">
    <source>
        <dbReference type="Proteomes" id="UP000468707"/>
    </source>
</evidence>
<dbReference type="AlphaFoldDB" id="A0A6I5L7Z9"/>
<dbReference type="PANTHER" id="PTHR46865">
    <property type="entry name" value="OXIDOREDUCTASE-RELATED"/>
    <property type="match status" value="1"/>
</dbReference>
<dbReference type="InterPro" id="IPR051704">
    <property type="entry name" value="FAD_aromatic-hydroxylase"/>
</dbReference>
<dbReference type="InterPro" id="IPR036188">
    <property type="entry name" value="FAD/NAD-bd_sf"/>
</dbReference>
<sequence length="357" mass="40636">MDKTVLISGASFAGLTLAYWLNKFGYKVTLVEISSGIRKGGSPIEIRGEALNIVKEMELLEKIRAKRLTVNLNKRMVNAKNETLFSWNHSEGDDIEIDRDDLLDILEEIIPKNVEFLYQNRIAIIEQSDETVNVTFKNGENRNFDFVFGADGTHSSVRKMIFGNEDNFSVFFGAYFATCETKEIPTNEGTIYNEPGRMAGLFPFRDSTQAIVIFRSPKLNYDYKNQTQQKQILRDNLKNSDWKIPQIVELMLKSENLYFDEICQIKMPSWAINRIALVGDAAYTAGFPTGMGTTLAIQGSATLAKSLYGSRGDYRSAFLNYYESYRPFVDSIQPKIIDGLNFTVPKTQEEIDNRFNK</sequence>
<evidence type="ECO:0000259" key="1">
    <source>
        <dbReference type="Pfam" id="PF01494"/>
    </source>
</evidence>